<keyword evidence="9" id="KW-1185">Reference proteome</keyword>
<dbReference type="Gene3D" id="1.10.10.60">
    <property type="entry name" value="Homeodomain-like"/>
    <property type="match status" value="1"/>
</dbReference>
<dbReference type="Proteomes" id="UP001248067">
    <property type="component" value="Unassembled WGS sequence"/>
</dbReference>
<dbReference type="AlphaFoldDB" id="A0A6P2MSD5"/>
<dbReference type="Pfam" id="PF12625">
    <property type="entry name" value="Arabinose_bd"/>
    <property type="match status" value="1"/>
</dbReference>
<proteinExistence type="predicted"/>
<keyword evidence="3" id="KW-0804">Transcription</keyword>
<dbReference type="SMART" id="SM00342">
    <property type="entry name" value="HTH_ARAC"/>
    <property type="match status" value="1"/>
</dbReference>
<gene>
    <name evidence="7" type="ORF">BPS26883_04100</name>
    <name evidence="6" type="ORF">FEQ00_00057</name>
</gene>
<dbReference type="EMBL" id="VJSY01000001">
    <property type="protein sequence ID" value="MDR8751657.1"/>
    <property type="molecule type" value="Genomic_DNA"/>
</dbReference>
<dbReference type="GO" id="GO:0003700">
    <property type="term" value="F:DNA-binding transcription factor activity"/>
    <property type="evidence" value="ECO:0007669"/>
    <property type="project" value="InterPro"/>
</dbReference>
<dbReference type="RefSeq" id="WP_174903268.1">
    <property type="nucleotide sequence ID" value="NZ_VJSX01000001.1"/>
</dbReference>
<evidence type="ECO:0000313" key="9">
    <source>
        <dbReference type="Proteomes" id="UP001248067"/>
    </source>
</evidence>
<dbReference type="SUPFAM" id="SSF46689">
    <property type="entry name" value="Homeodomain-like"/>
    <property type="match status" value="1"/>
</dbReference>
<keyword evidence="1" id="KW-0805">Transcription regulation</keyword>
<feature type="domain" description="HTH araC/xylS-type" evidence="5">
    <location>
        <begin position="266"/>
        <end position="363"/>
    </location>
</feature>
<feature type="region of interest" description="Disordered" evidence="4">
    <location>
        <begin position="354"/>
        <end position="378"/>
    </location>
</feature>
<name>A0A6P2MSD5_9BURK</name>
<evidence type="ECO:0000313" key="6">
    <source>
        <dbReference type="EMBL" id="MDR8751657.1"/>
    </source>
</evidence>
<dbReference type="InterPro" id="IPR032687">
    <property type="entry name" value="AraC-type_N"/>
</dbReference>
<evidence type="ECO:0000256" key="3">
    <source>
        <dbReference type="ARBA" id="ARBA00023163"/>
    </source>
</evidence>
<dbReference type="GO" id="GO:0000976">
    <property type="term" value="F:transcription cis-regulatory region binding"/>
    <property type="evidence" value="ECO:0007669"/>
    <property type="project" value="TreeGrafter"/>
</dbReference>
<dbReference type="PANTHER" id="PTHR47894">
    <property type="entry name" value="HTH-TYPE TRANSCRIPTIONAL REGULATOR GADX"/>
    <property type="match status" value="1"/>
</dbReference>
<evidence type="ECO:0000256" key="4">
    <source>
        <dbReference type="SAM" id="MobiDB-lite"/>
    </source>
</evidence>
<evidence type="ECO:0000256" key="2">
    <source>
        <dbReference type="ARBA" id="ARBA00023125"/>
    </source>
</evidence>
<evidence type="ECO:0000256" key="1">
    <source>
        <dbReference type="ARBA" id="ARBA00023015"/>
    </source>
</evidence>
<keyword evidence="2" id="KW-0238">DNA-binding</keyword>
<evidence type="ECO:0000313" key="8">
    <source>
        <dbReference type="Proteomes" id="UP000494162"/>
    </source>
</evidence>
<organism evidence="7 8">
    <name type="scientific">Burkholderia pseudomultivorans</name>
    <dbReference type="NCBI Taxonomy" id="1207504"/>
    <lineage>
        <taxon>Bacteria</taxon>
        <taxon>Pseudomonadati</taxon>
        <taxon>Pseudomonadota</taxon>
        <taxon>Betaproteobacteria</taxon>
        <taxon>Burkholderiales</taxon>
        <taxon>Burkholderiaceae</taxon>
        <taxon>Burkholderia</taxon>
        <taxon>Burkholderia cepacia complex</taxon>
    </lineage>
</organism>
<dbReference type="InterPro" id="IPR009057">
    <property type="entry name" value="Homeodomain-like_sf"/>
</dbReference>
<evidence type="ECO:0000313" key="7">
    <source>
        <dbReference type="EMBL" id="VWB85408.1"/>
    </source>
</evidence>
<dbReference type="InterPro" id="IPR018060">
    <property type="entry name" value="HTH_AraC"/>
</dbReference>
<reference evidence="6 9" key="1">
    <citation type="submission" date="2019-06" db="EMBL/GenBank/DDBJ databases">
        <title>Evolution of Burkholderia multivorans in the lungs of Cystic Fibrosis patients.</title>
        <authorList>
            <person name="Moreira L.M."/>
        </authorList>
    </citation>
    <scope>NUCLEOTIDE SEQUENCE [LARGE SCALE GENOMIC DNA]</scope>
    <source>
        <strain evidence="6 9">VC13239</strain>
    </source>
</reference>
<dbReference type="PROSITE" id="PS01124">
    <property type="entry name" value="HTH_ARAC_FAMILY_2"/>
    <property type="match status" value="1"/>
</dbReference>
<protein>
    <submittedName>
        <fullName evidence="7">AraC family transcriptional regulator</fullName>
    </submittedName>
    <submittedName>
        <fullName evidence="6">HTH-type transcriptional regulator</fullName>
    </submittedName>
</protein>
<dbReference type="Proteomes" id="UP000494162">
    <property type="component" value="Unassembled WGS sequence"/>
</dbReference>
<dbReference type="EMBL" id="CABVPP010000033">
    <property type="protein sequence ID" value="VWB85408.1"/>
    <property type="molecule type" value="Genomic_DNA"/>
</dbReference>
<reference evidence="7 8" key="2">
    <citation type="submission" date="2019-09" db="EMBL/GenBank/DDBJ databases">
        <authorList>
            <person name="Depoorter E."/>
        </authorList>
    </citation>
    <scope>NUCLEOTIDE SEQUENCE [LARGE SCALE GENOMIC DNA]</scope>
    <source>
        <strain evidence="7">LMG 26883</strain>
    </source>
</reference>
<dbReference type="Pfam" id="PF12833">
    <property type="entry name" value="HTH_18"/>
    <property type="match status" value="1"/>
</dbReference>
<accession>A0A6P2MSD5</accession>
<dbReference type="PANTHER" id="PTHR47894:SF1">
    <property type="entry name" value="HTH-TYPE TRANSCRIPTIONAL REGULATOR VQSM"/>
    <property type="match status" value="1"/>
</dbReference>
<evidence type="ECO:0000259" key="5">
    <source>
        <dbReference type="PROSITE" id="PS01124"/>
    </source>
</evidence>
<sequence length="378" mass="41909">MRQTAINAHRIGRTARIRDSGQLASAPDAACLTTTNVQAHLLRCLAQKSQELGIDPERLCQGLGFNVADLSDPSCRLSLRQAGTMIRRMLECAPHCAVGLELAMSETIASIGMVGYAMLTGPTLKDALVACAAFQAHTGALMHFDVMSGMRTMSIGAANIFFARELEAFLVEEAFGKFLNIGRALSGAAFRPEAVHVVYPRPDYAEHYERVFQCPILFGQPRNVFAFDAAWGRQPIATHDPLTHRQVIESLRQASRDGCRSSEFLESIERILRRDLRRAPSLDEVAVQLCMSERTLRRRLVDERVSYRVVLDTVRKTHAFMLLDDSRVSVETVAREVGFSDARSFRRAFKRWTGRGPRERGEPGSGWVGTGDAAAGDR</sequence>
<dbReference type="GO" id="GO:0005829">
    <property type="term" value="C:cytosol"/>
    <property type="evidence" value="ECO:0007669"/>
    <property type="project" value="TreeGrafter"/>
</dbReference>